<evidence type="ECO:0000313" key="3">
    <source>
        <dbReference type="Proteomes" id="UP000257139"/>
    </source>
</evidence>
<dbReference type="Proteomes" id="UP000257139">
    <property type="component" value="Chromosome CBM2594_a"/>
</dbReference>
<reference evidence="2 3" key="1">
    <citation type="submission" date="2018-01" db="EMBL/GenBank/DDBJ databases">
        <authorList>
            <person name="Clerissi C."/>
        </authorList>
    </citation>
    <scope>NUCLEOTIDE SEQUENCE [LARGE SCALE GENOMIC DNA]</scope>
    <source>
        <strain evidence="2">Cupriavidus taiwanensis STM 6021</strain>
    </source>
</reference>
<sequence>MRVPDRISSPGRAGMQARISASRRGHLTEFTIWFLVLWIYVCAIQDSALSCLT</sequence>
<organism evidence="2 3">
    <name type="scientific">Cupriavidus taiwanensis</name>
    <dbReference type="NCBI Taxonomy" id="164546"/>
    <lineage>
        <taxon>Bacteria</taxon>
        <taxon>Pseudomonadati</taxon>
        <taxon>Pseudomonadota</taxon>
        <taxon>Betaproteobacteria</taxon>
        <taxon>Burkholderiales</taxon>
        <taxon>Burkholderiaceae</taxon>
        <taxon>Cupriavidus</taxon>
    </lineage>
</organism>
<dbReference type="EMBL" id="OGUU01000001">
    <property type="protein sequence ID" value="SPC06153.1"/>
    <property type="molecule type" value="Genomic_DNA"/>
</dbReference>
<comment type="caution">
    <text evidence="2">The sequence shown here is derived from an EMBL/GenBank/DDBJ whole genome shotgun (WGS) entry which is preliminary data.</text>
</comment>
<feature type="transmembrane region" description="Helical" evidence="1">
    <location>
        <begin position="30"/>
        <end position="52"/>
    </location>
</feature>
<gene>
    <name evidence="2" type="ORF">CBM2594_A10115</name>
</gene>
<dbReference type="AlphaFoldDB" id="A0A7Z7J7B3"/>
<keyword evidence="1" id="KW-0812">Transmembrane</keyword>
<evidence type="ECO:0000256" key="1">
    <source>
        <dbReference type="SAM" id="Phobius"/>
    </source>
</evidence>
<proteinExistence type="predicted"/>
<protein>
    <submittedName>
        <fullName evidence="2">Uncharacterized protein</fullName>
    </submittedName>
</protein>
<evidence type="ECO:0000313" key="2">
    <source>
        <dbReference type="EMBL" id="SPC06153.1"/>
    </source>
</evidence>
<keyword evidence="1" id="KW-0472">Membrane</keyword>
<accession>A0A7Z7J7B3</accession>
<keyword evidence="1" id="KW-1133">Transmembrane helix</keyword>
<name>A0A7Z7J7B3_9BURK</name>